<reference evidence="2 3" key="1">
    <citation type="journal article" date="2007" name="Genome Biol.">
        <title>Characterization and modeling of the Haemophilus influenzae core and supragenomes based on the complete genomic sequences of Rd and 12 clinical nontypeable strains.</title>
        <authorList>
            <person name="Hogg J.S."/>
            <person name="Hu F.Z."/>
            <person name="Janto B."/>
            <person name="Boissy R."/>
            <person name="Hayes J."/>
            <person name="Keefe R."/>
            <person name="Post J.C."/>
            <person name="Ehrlich G.D."/>
        </authorList>
    </citation>
    <scope>NUCLEOTIDE SEQUENCE [LARGE SCALE GENOMIC DNA]</scope>
    <source>
        <strain evidence="2 3">R3021</strain>
    </source>
</reference>
<accession>A4N4R3</accession>
<protein>
    <recommendedName>
        <fullName evidence="4">Multicopper oxidase</fullName>
    </recommendedName>
</protein>
<dbReference type="Proteomes" id="UP000003798">
    <property type="component" value="Unassembled WGS sequence"/>
</dbReference>
<evidence type="ECO:0000313" key="2">
    <source>
        <dbReference type="EMBL" id="EDJ90714.1"/>
    </source>
</evidence>
<sequence>MKRRDFLRYGIGISLASSSLYSLANMMNHAQHGNMAMMHSVPTGLMPTEAMPSGLSLNGMLPKLANQSTRYIISARFSPKACIWICTSPDFGRGFVHQRFAGHQANLFG</sequence>
<evidence type="ECO:0000256" key="1">
    <source>
        <dbReference type="SAM" id="SignalP"/>
    </source>
</evidence>
<dbReference type="EMBL" id="AAZE01000009">
    <property type="protein sequence ID" value="EDJ90714.1"/>
    <property type="molecule type" value="Genomic_DNA"/>
</dbReference>
<gene>
    <name evidence="2" type="ORF">CGSHi22421_00080</name>
</gene>
<name>A4N4R3_HAEIF</name>
<organism evidence="2 3">
    <name type="scientific">Haemophilus influenzae R3021</name>
    <dbReference type="NCBI Taxonomy" id="375432"/>
    <lineage>
        <taxon>Bacteria</taxon>
        <taxon>Pseudomonadati</taxon>
        <taxon>Pseudomonadota</taxon>
        <taxon>Gammaproteobacteria</taxon>
        <taxon>Pasteurellales</taxon>
        <taxon>Pasteurellaceae</taxon>
        <taxon>Haemophilus</taxon>
    </lineage>
</organism>
<feature type="chain" id="PRO_5002671546" description="Multicopper oxidase" evidence="1">
    <location>
        <begin position="25"/>
        <end position="109"/>
    </location>
</feature>
<keyword evidence="1" id="KW-0732">Signal</keyword>
<evidence type="ECO:0000313" key="3">
    <source>
        <dbReference type="Proteomes" id="UP000003798"/>
    </source>
</evidence>
<feature type="signal peptide" evidence="1">
    <location>
        <begin position="1"/>
        <end position="24"/>
    </location>
</feature>
<dbReference type="AlphaFoldDB" id="A4N4R3"/>
<evidence type="ECO:0008006" key="4">
    <source>
        <dbReference type="Google" id="ProtNLM"/>
    </source>
</evidence>
<proteinExistence type="predicted"/>